<feature type="transmembrane region" description="Helical" evidence="1">
    <location>
        <begin position="223"/>
        <end position="244"/>
    </location>
</feature>
<organism evidence="2 3">
    <name type="scientific">Penaeus vannamei</name>
    <name type="common">Whiteleg shrimp</name>
    <name type="synonym">Litopenaeus vannamei</name>
    <dbReference type="NCBI Taxonomy" id="6689"/>
    <lineage>
        <taxon>Eukaryota</taxon>
        <taxon>Metazoa</taxon>
        <taxon>Ecdysozoa</taxon>
        <taxon>Arthropoda</taxon>
        <taxon>Crustacea</taxon>
        <taxon>Multicrustacea</taxon>
        <taxon>Malacostraca</taxon>
        <taxon>Eumalacostraca</taxon>
        <taxon>Eucarida</taxon>
        <taxon>Decapoda</taxon>
        <taxon>Dendrobranchiata</taxon>
        <taxon>Penaeoidea</taxon>
        <taxon>Penaeidae</taxon>
        <taxon>Penaeus</taxon>
    </lineage>
</organism>
<dbReference type="AlphaFoldDB" id="A0A423THN3"/>
<dbReference type="OrthoDB" id="6368620at2759"/>
<sequence>MPVVRTGAVTNGYIVRQSVSRSVDGSETDSGCDTKMADDFLFSHYGLEVLIHLSTFLITASTVSTKVYLRSALKEESILTNKNPLLLQIMVYLTIGIMSDLMSPTVALLSTHLTALGVCLLNCLNLSHILMSYLPFLNSGYLGSQVIAASYRQDFGLESMLARVGLVYGLASSVCPQIIVISTEYLGATLNYMVVSLASLLSISAGCRLRACIYQRPSSRTDIGWLCFLGFLLMKVFLTIPLAIMLPLFQGMIQDGSFIEGVSLSMIVTVGLLCIQAVVTPVLLFFTSPATVTIIVAAVLTLIYPALVCGSLIIMEVD</sequence>
<feature type="transmembrane region" description="Helical" evidence="1">
    <location>
        <begin position="264"/>
        <end position="286"/>
    </location>
</feature>
<keyword evidence="1" id="KW-0812">Transmembrane</keyword>
<feature type="transmembrane region" description="Helical" evidence="1">
    <location>
        <begin position="49"/>
        <end position="69"/>
    </location>
</feature>
<accession>A0A423THN3</accession>
<keyword evidence="3" id="KW-1185">Reference proteome</keyword>
<keyword evidence="1" id="KW-0472">Membrane</keyword>
<keyword evidence="1" id="KW-1133">Transmembrane helix</keyword>
<dbReference type="EMBL" id="QCYY01001706">
    <property type="protein sequence ID" value="ROT75963.1"/>
    <property type="molecule type" value="Genomic_DNA"/>
</dbReference>
<name>A0A423THN3_PENVA</name>
<evidence type="ECO:0000313" key="2">
    <source>
        <dbReference type="EMBL" id="ROT75963.1"/>
    </source>
</evidence>
<evidence type="ECO:0000313" key="3">
    <source>
        <dbReference type="Proteomes" id="UP000283509"/>
    </source>
</evidence>
<reference evidence="2 3" key="1">
    <citation type="submission" date="2018-04" db="EMBL/GenBank/DDBJ databases">
        <authorList>
            <person name="Zhang X."/>
            <person name="Yuan J."/>
            <person name="Li F."/>
            <person name="Xiang J."/>
        </authorList>
    </citation>
    <scope>NUCLEOTIDE SEQUENCE [LARGE SCALE GENOMIC DNA]</scope>
    <source>
        <tissue evidence="2">Muscle</tissue>
    </source>
</reference>
<reference evidence="2 3" key="2">
    <citation type="submission" date="2019-01" db="EMBL/GenBank/DDBJ databases">
        <title>The decoding of complex shrimp genome reveals the adaptation for benthos swimmer, frequently molting mechanism and breeding impact on genome.</title>
        <authorList>
            <person name="Sun Y."/>
            <person name="Gao Y."/>
            <person name="Yu Y."/>
        </authorList>
    </citation>
    <scope>NUCLEOTIDE SEQUENCE [LARGE SCALE GENOMIC DNA]</scope>
    <source>
        <tissue evidence="2">Muscle</tissue>
    </source>
</reference>
<gene>
    <name evidence="2" type="ORF">C7M84_005479</name>
</gene>
<evidence type="ECO:0000256" key="1">
    <source>
        <dbReference type="SAM" id="Phobius"/>
    </source>
</evidence>
<feature type="transmembrane region" description="Helical" evidence="1">
    <location>
        <begin position="293"/>
        <end position="315"/>
    </location>
</feature>
<dbReference type="Proteomes" id="UP000283509">
    <property type="component" value="Unassembled WGS sequence"/>
</dbReference>
<feature type="transmembrane region" description="Helical" evidence="1">
    <location>
        <begin position="89"/>
        <end position="109"/>
    </location>
</feature>
<protein>
    <submittedName>
        <fullName evidence="2">Uncharacterized protein</fullName>
    </submittedName>
</protein>
<feature type="transmembrane region" description="Helical" evidence="1">
    <location>
        <begin position="192"/>
        <end position="211"/>
    </location>
</feature>
<comment type="caution">
    <text evidence="2">The sequence shown here is derived from an EMBL/GenBank/DDBJ whole genome shotgun (WGS) entry which is preliminary data.</text>
</comment>
<proteinExistence type="predicted"/>
<feature type="transmembrane region" description="Helical" evidence="1">
    <location>
        <begin position="160"/>
        <end position="180"/>
    </location>
</feature>